<dbReference type="GO" id="GO:0005385">
    <property type="term" value="F:zinc ion transmembrane transporter activity"/>
    <property type="evidence" value="ECO:0007669"/>
    <property type="project" value="TreeGrafter"/>
</dbReference>
<feature type="transmembrane region" description="Helical" evidence="8">
    <location>
        <begin position="131"/>
        <end position="150"/>
    </location>
</feature>
<feature type="transmembrane region" description="Helical" evidence="8">
    <location>
        <begin position="234"/>
        <end position="255"/>
    </location>
</feature>
<dbReference type="InterPro" id="IPR058533">
    <property type="entry name" value="Cation_efflux_TM"/>
</dbReference>
<evidence type="ECO:0000313" key="12">
    <source>
        <dbReference type="Proteomes" id="UP001149954"/>
    </source>
</evidence>
<dbReference type="Pfam" id="PF01545">
    <property type="entry name" value="Cation_efflux"/>
    <property type="match status" value="1"/>
</dbReference>
<dbReference type="Gene3D" id="1.20.1510.10">
    <property type="entry name" value="Cation efflux protein transmembrane domain"/>
    <property type="match status" value="1"/>
</dbReference>
<keyword evidence="12" id="KW-1185">Reference proteome</keyword>
<keyword evidence="4 8" id="KW-0812">Transmembrane</keyword>
<protein>
    <submittedName>
        <fullName evidence="11">Cation efflux protein</fullName>
    </submittedName>
</protein>
<keyword evidence="3" id="KW-0813">Transport</keyword>
<dbReference type="OrthoDB" id="9944568at2759"/>
<dbReference type="SUPFAM" id="SSF161111">
    <property type="entry name" value="Cation efflux protein transmembrane domain-like"/>
    <property type="match status" value="1"/>
</dbReference>
<keyword evidence="6 8" id="KW-1133">Transmembrane helix</keyword>
<keyword evidence="7 8" id="KW-0472">Membrane</keyword>
<dbReference type="GO" id="GO:0016020">
    <property type="term" value="C:membrane"/>
    <property type="evidence" value="ECO:0007669"/>
    <property type="project" value="UniProtKB-SubCell"/>
</dbReference>
<evidence type="ECO:0000256" key="1">
    <source>
        <dbReference type="ARBA" id="ARBA00004141"/>
    </source>
</evidence>
<evidence type="ECO:0000256" key="5">
    <source>
        <dbReference type="ARBA" id="ARBA00022833"/>
    </source>
</evidence>
<comment type="caution">
    <text evidence="11">The sequence shown here is derived from an EMBL/GenBank/DDBJ whole genome shotgun (WGS) entry which is preliminary data.</text>
</comment>
<feature type="transmembrane region" description="Helical" evidence="8">
    <location>
        <begin position="37"/>
        <end position="58"/>
    </location>
</feature>
<evidence type="ECO:0000256" key="3">
    <source>
        <dbReference type="ARBA" id="ARBA00022448"/>
    </source>
</evidence>
<sequence length="445" mass="49280">MVLHLSRSTRLSVVIGISTCFFLAEISLGFYTHSIALIADAFHYLNDLVGFVIALVALKKSERRESPKELTFGWQRAQLLGAFFNGVLLFGLGISIFLQSIERFIALQRGYHGLDRVLISFDNDDVHNPKLMFIIGCVGLGLNIISAVFLHGRVHEVVYPEHGHGHGHDHGVSPTIETPVLHLGEECHDSSTKHHDHKHLHFEKHHCADSGGHSHGHGGHDHGDLGMMGVMIHVIGDAINNLGVMAAGLVIWLAAPHAGRYYADPGVSMFIAILIILSSFPLMRRAGMILLESVPTGVDMCDVKHDLEKIKGVNSIHELHIWRLNQQKTLASVHVVVSDNSVEEFMKTARVINECFHAYGIHSITMQPELSDVDVSHESRCQVICGTPMVELTRLHLPWSSGDDFRLSLIPISAGDRGSIPRGRDFIFATFQLFNFIELNTMAVL</sequence>
<dbReference type="PANTHER" id="PTHR45820">
    <property type="entry name" value="FI23527P1"/>
    <property type="match status" value="1"/>
</dbReference>
<dbReference type="InterPro" id="IPR002524">
    <property type="entry name" value="Cation_efflux"/>
</dbReference>
<dbReference type="GO" id="GO:0006882">
    <property type="term" value="P:intracellular zinc ion homeostasis"/>
    <property type="evidence" value="ECO:0007669"/>
    <property type="project" value="TreeGrafter"/>
</dbReference>
<dbReference type="InterPro" id="IPR036837">
    <property type="entry name" value="Cation_efflux_CTD_sf"/>
</dbReference>
<evidence type="ECO:0000313" key="11">
    <source>
        <dbReference type="EMBL" id="KAJ5503176.1"/>
    </source>
</evidence>
<evidence type="ECO:0000256" key="2">
    <source>
        <dbReference type="ARBA" id="ARBA00008873"/>
    </source>
</evidence>
<gene>
    <name evidence="11" type="ORF">N7463_006050</name>
</gene>
<evidence type="ECO:0000259" key="9">
    <source>
        <dbReference type="Pfam" id="PF01545"/>
    </source>
</evidence>
<feature type="transmembrane region" description="Helical" evidence="8">
    <location>
        <begin position="12"/>
        <end position="31"/>
    </location>
</feature>
<reference evidence="11" key="2">
    <citation type="journal article" date="2023" name="IMA Fungus">
        <title>Comparative genomic study of the Penicillium genus elucidates a diverse pangenome and 15 lateral gene transfer events.</title>
        <authorList>
            <person name="Petersen C."/>
            <person name="Sorensen T."/>
            <person name="Nielsen M.R."/>
            <person name="Sondergaard T.E."/>
            <person name="Sorensen J.L."/>
            <person name="Fitzpatrick D.A."/>
            <person name="Frisvad J.C."/>
            <person name="Nielsen K.L."/>
        </authorList>
    </citation>
    <scope>NUCLEOTIDE SEQUENCE</scope>
    <source>
        <strain evidence="11">IBT 29495</strain>
    </source>
</reference>
<accession>A0A9W9XUY9</accession>
<dbReference type="Pfam" id="PF16916">
    <property type="entry name" value="ZT_dimer"/>
    <property type="match status" value="1"/>
</dbReference>
<dbReference type="InterPro" id="IPR027470">
    <property type="entry name" value="Cation_efflux_CTD"/>
</dbReference>
<dbReference type="Proteomes" id="UP001149954">
    <property type="component" value="Unassembled WGS sequence"/>
</dbReference>
<evidence type="ECO:0000256" key="6">
    <source>
        <dbReference type="ARBA" id="ARBA00022989"/>
    </source>
</evidence>
<dbReference type="AlphaFoldDB" id="A0A9W9XUY9"/>
<dbReference type="SUPFAM" id="SSF160240">
    <property type="entry name" value="Cation efflux protein cytoplasmic domain-like"/>
    <property type="match status" value="1"/>
</dbReference>
<organism evidence="11 12">
    <name type="scientific">Penicillium fimorum</name>
    <dbReference type="NCBI Taxonomy" id="1882269"/>
    <lineage>
        <taxon>Eukaryota</taxon>
        <taxon>Fungi</taxon>
        <taxon>Dikarya</taxon>
        <taxon>Ascomycota</taxon>
        <taxon>Pezizomycotina</taxon>
        <taxon>Eurotiomycetes</taxon>
        <taxon>Eurotiomycetidae</taxon>
        <taxon>Eurotiales</taxon>
        <taxon>Aspergillaceae</taxon>
        <taxon>Penicillium</taxon>
    </lineage>
</organism>
<dbReference type="PANTHER" id="PTHR45820:SF5">
    <property type="entry name" value="DIFFUSION FACILITATOR FAMILY METAL ION TRANSPORTER, PUTATIVE-RELATED"/>
    <property type="match status" value="1"/>
</dbReference>
<comment type="subcellular location">
    <subcellularLocation>
        <location evidence="1">Membrane</location>
        <topology evidence="1">Multi-pass membrane protein</topology>
    </subcellularLocation>
</comment>
<dbReference type="NCBIfam" id="TIGR01297">
    <property type="entry name" value="CDF"/>
    <property type="match status" value="1"/>
</dbReference>
<evidence type="ECO:0000259" key="10">
    <source>
        <dbReference type="Pfam" id="PF16916"/>
    </source>
</evidence>
<feature type="domain" description="Cation efflux protein cytoplasmic" evidence="10">
    <location>
        <begin position="297"/>
        <end position="369"/>
    </location>
</feature>
<name>A0A9W9XUY9_9EURO</name>
<proteinExistence type="inferred from homology"/>
<keyword evidence="5" id="KW-0862">Zinc</keyword>
<feature type="transmembrane region" description="Helical" evidence="8">
    <location>
        <begin position="79"/>
        <end position="101"/>
    </location>
</feature>
<evidence type="ECO:0000256" key="7">
    <source>
        <dbReference type="ARBA" id="ARBA00023136"/>
    </source>
</evidence>
<feature type="domain" description="Cation efflux protein transmembrane" evidence="9">
    <location>
        <begin position="13"/>
        <end position="291"/>
    </location>
</feature>
<reference evidence="11" key="1">
    <citation type="submission" date="2022-12" db="EMBL/GenBank/DDBJ databases">
        <authorList>
            <person name="Petersen C."/>
        </authorList>
    </citation>
    <scope>NUCLEOTIDE SEQUENCE</scope>
    <source>
        <strain evidence="11">IBT 29495</strain>
    </source>
</reference>
<evidence type="ECO:0000256" key="8">
    <source>
        <dbReference type="SAM" id="Phobius"/>
    </source>
</evidence>
<dbReference type="InterPro" id="IPR027469">
    <property type="entry name" value="Cation_efflux_TMD_sf"/>
</dbReference>
<feature type="transmembrane region" description="Helical" evidence="8">
    <location>
        <begin position="261"/>
        <end position="283"/>
    </location>
</feature>
<comment type="similarity">
    <text evidence="2">Belongs to the cation diffusion facilitator (CDF) transporter (TC 2.A.4) family. SLC30A subfamily.</text>
</comment>
<evidence type="ECO:0000256" key="4">
    <source>
        <dbReference type="ARBA" id="ARBA00022692"/>
    </source>
</evidence>
<dbReference type="EMBL" id="JAPWDS010000003">
    <property type="protein sequence ID" value="KAJ5503176.1"/>
    <property type="molecule type" value="Genomic_DNA"/>
</dbReference>